<name>A0A6S6PT23_ACEAC</name>
<dbReference type="AlphaFoldDB" id="A0A6S6PT23"/>
<reference evidence="1 2" key="1">
    <citation type="submission" date="2020-07" db="EMBL/GenBank/DDBJ databases">
        <title>Complete Genome Sequence of an acetic acid bacterium, Acetobacter aceti JCM20276.</title>
        <authorList>
            <person name="Hirose Y."/>
            <person name="Mihara H."/>
        </authorList>
    </citation>
    <scope>NUCLEOTIDE SEQUENCE [LARGE SCALE GENOMIC DNA]</scope>
    <source>
        <strain evidence="1 2">JCM20276</strain>
    </source>
</reference>
<gene>
    <name evidence="1" type="ORF">AAJCM20276_24960</name>
</gene>
<proteinExistence type="predicted"/>
<accession>A0A6S6PT23</accession>
<evidence type="ECO:0000313" key="2">
    <source>
        <dbReference type="Proteomes" id="UP000515220"/>
    </source>
</evidence>
<organism evidence="1 2">
    <name type="scientific">Acetobacter aceti</name>
    <dbReference type="NCBI Taxonomy" id="435"/>
    <lineage>
        <taxon>Bacteria</taxon>
        <taxon>Pseudomonadati</taxon>
        <taxon>Pseudomonadota</taxon>
        <taxon>Alphaproteobacteria</taxon>
        <taxon>Acetobacterales</taxon>
        <taxon>Acetobacteraceae</taxon>
        <taxon>Acetobacter</taxon>
        <taxon>Acetobacter subgen. Acetobacter</taxon>
    </lineage>
</organism>
<dbReference type="EMBL" id="AP023326">
    <property type="protein sequence ID" value="BCI67872.1"/>
    <property type="molecule type" value="Genomic_DNA"/>
</dbReference>
<evidence type="ECO:0000313" key="1">
    <source>
        <dbReference type="EMBL" id="BCI67872.1"/>
    </source>
</evidence>
<sequence length="62" mass="6443">MQGPLDIKTPLTFELNIGGHGTCRTSVATREGRVVRVTYSGPSAALEGRDGACAGVVRGSLR</sequence>
<dbReference type="Proteomes" id="UP000515220">
    <property type="component" value="Chromosome"/>
</dbReference>
<protein>
    <submittedName>
        <fullName evidence="1">Uncharacterized protein</fullName>
    </submittedName>
</protein>